<accession>A0ABP9H8H4</accession>
<proteinExistence type="predicted"/>
<name>A0ABP9H8H4_9FLAO</name>
<dbReference type="Gene3D" id="3.30.70.1290">
    <property type="entry name" value="Transposase IS200-like"/>
    <property type="match status" value="1"/>
</dbReference>
<organism evidence="2 3">
    <name type="scientific">Algibacter aquimarinus</name>
    <dbReference type="NCBI Taxonomy" id="1136748"/>
    <lineage>
        <taxon>Bacteria</taxon>
        <taxon>Pseudomonadati</taxon>
        <taxon>Bacteroidota</taxon>
        <taxon>Flavobacteriia</taxon>
        <taxon>Flavobacteriales</taxon>
        <taxon>Flavobacteriaceae</taxon>
        <taxon>Algibacter</taxon>
    </lineage>
</organism>
<dbReference type="InterPro" id="IPR036515">
    <property type="entry name" value="Transposase_17_sf"/>
</dbReference>
<feature type="domain" description="Transposase IS200-like" evidence="1">
    <location>
        <begin position="1"/>
        <end position="32"/>
    </location>
</feature>
<protein>
    <recommendedName>
        <fullName evidence="1">Transposase IS200-like domain-containing protein</fullName>
    </recommendedName>
</protein>
<dbReference type="EMBL" id="BAABJK010000004">
    <property type="protein sequence ID" value="GAA4963911.1"/>
    <property type="molecule type" value="Genomic_DNA"/>
</dbReference>
<gene>
    <name evidence="2" type="ORF">GCM10023315_10790</name>
</gene>
<comment type="caution">
    <text evidence="2">The sequence shown here is derived from an EMBL/GenBank/DDBJ whole genome shotgun (WGS) entry which is preliminary data.</text>
</comment>
<dbReference type="InterPro" id="IPR002686">
    <property type="entry name" value="Transposase_17"/>
</dbReference>
<evidence type="ECO:0000259" key="1">
    <source>
        <dbReference type="Pfam" id="PF01797"/>
    </source>
</evidence>
<dbReference type="Proteomes" id="UP001501692">
    <property type="component" value="Unassembled WGS sequence"/>
</dbReference>
<sequence>MWGGQFWSKGYYVNTVGQYANEEVIKNYLKNQGKQKEYKQIHSSQLRLFE</sequence>
<keyword evidence="3" id="KW-1185">Reference proteome</keyword>
<dbReference type="Pfam" id="PF01797">
    <property type="entry name" value="Y1_Tnp"/>
    <property type="match status" value="1"/>
</dbReference>
<evidence type="ECO:0000313" key="3">
    <source>
        <dbReference type="Proteomes" id="UP001501692"/>
    </source>
</evidence>
<dbReference type="SUPFAM" id="SSF143422">
    <property type="entry name" value="Transposase IS200-like"/>
    <property type="match status" value="1"/>
</dbReference>
<evidence type="ECO:0000313" key="2">
    <source>
        <dbReference type="EMBL" id="GAA4963911.1"/>
    </source>
</evidence>
<reference evidence="3" key="1">
    <citation type="journal article" date="2019" name="Int. J. Syst. Evol. Microbiol.">
        <title>The Global Catalogue of Microorganisms (GCM) 10K type strain sequencing project: providing services to taxonomists for standard genome sequencing and annotation.</title>
        <authorList>
            <consortium name="The Broad Institute Genomics Platform"/>
            <consortium name="The Broad Institute Genome Sequencing Center for Infectious Disease"/>
            <person name="Wu L."/>
            <person name="Ma J."/>
        </authorList>
    </citation>
    <scope>NUCLEOTIDE SEQUENCE [LARGE SCALE GENOMIC DNA]</scope>
    <source>
        <strain evidence="3">JCM 18287</strain>
    </source>
</reference>